<name>A0A1I2U9A2_9BACL</name>
<reference evidence="5" key="1">
    <citation type="submission" date="2016-10" db="EMBL/GenBank/DDBJ databases">
        <authorList>
            <person name="Varghese N."/>
            <person name="Submissions S."/>
        </authorList>
    </citation>
    <scope>NUCLEOTIDE SEQUENCE [LARGE SCALE GENOMIC DNA]</scope>
    <source>
        <strain evidence="5">ATCC 700379</strain>
    </source>
</reference>
<keyword evidence="1" id="KW-1277">Toxin-antitoxin system</keyword>
<protein>
    <recommendedName>
        <fullName evidence="6">Acetyltransferase (GNAT) family protein</fullName>
    </recommendedName>
</protein>
<evidence type="ECO:0000256" key="2">
    <source>
        <dbReference type="ARBA" id="ARBA00022679"/>
    </source>
</evidence>
<sequence length="183" mass="21365">MAEIVDLIEKELSEDFLSIIQAFRCTYKIDEHNISTDIEDFLKNDAYELQQSHMTVTKLFFNSDKQFVGYYTLFNDTVPKIGKDKLKKEHWDLPKSEKFYPAVRLHYIGVDDKYRDQDIGYTMLMSAIDTCYTISTISGCVFMSVQALKNSVGFYENYNFIRLSSGKYLQNMVLKLEDISDTE</sequence>
<accession>A0A1I2U9A2</accession>
<keyword evidence="2" id="KW-0808">Transferase</keyword>
<dbReference type="EMBL" id="FOOY01000019">
    <property type="protein sequence ID" value="SFG73603.1"/>
    <property type="molecule type" value="Genomic_DNA"/>
</dbReference>
<gene>
    <name evidence="4" type="ORF">SAMN02982927_02610</name>
</gene>
<proteinExistence type="predicted"/>
<dbReference type="OrthoDB" id="2973116at2"/>
<dbReference type="GO" id="GO:0016746">
    <property type="term" value="F:acyltransferase activity"/>
    <property type="evidence" value="ECO:0007669"/>
    <property type="project" value="UniProtKB-KW"/>
</dbReference>
<evidence type="ECO:0000313" key="4">
    <source>
        <dbReference type="EMBL" id="SFG73603.1"/>
    </source>
</evidence>
<dbReference type="PANTHER" id="PTHR36449:SF1">
    <property type="entry name" value="ACETYLTRANSFERASE"/>
    <property type="match status" value="1"/>
</dbReference>
<keyword evidence="5" id="KW-1185">Reference proteome</keyword>
<dbReference type="AlphaFoldDB" id="A0A1I2U9A2"/>
<evidence type="ECO:0000256" key="1">
    <source>
        <dbReference type="ARBA" id="ARBA00022649"/>
    </source>
</evidence>
<keyword evidence="3" id="KW-0012">Acyltransferase</keyword>
<dbReference type="SUPFAM" id="SSF55729">
    <property type="entry name" value="Acyl-CoA N-acyltransferases (Nat)"/>
    <property type="match status" value="1"/>
</dbReference>
<dbReference type="InterPro" id="IPR016181">
    <property type="entry name" value="Acyl_CoA_acyltransferase"/>
</dbReference>
<dbReference type="Proteomes" id="UP000198752">
    <property type="component" value="Unassembled WGS sequence"/>
</dbReference>
<evidence type="ECO:0000313" key="5">
    <source>
        <dbReference type="Proteomes" id="UP000198752"/>
    </source>
</evidence>
<dbReference type="PANTHER" id="PTHR36449">
    <property type="entry name" value="ACETYLTRANSFERASE-RELATED"/>
    <property type="match status" value="1"/>
</dbReference>
<evidence type="ECO:0000256" key="3">
    <source>
        <dbReference type="ARBA" id="ARBA00023315"/>
    </source>
</evidence>
<evidence type="ECO:0008006" key="6">
    <source>
        <dbReference type="Google" id="ProtNLM"/>
    </source>
</evidence>
<organism evidence="4 5">
    <name type="scientific">Sporolactobacillus nakayamae</name>
    <dbReference type="NCBI Taxonomy" id="269670"/>
    <lineage>
        <taxon>Bacteria</taxon>
        <taxon>Bacillati</taxon>
        <taxon>Bacillota</taxon>
        <taxon>Bacilli</taxon>
        <taxon>Bacillales</taxon>
        <taxon>Sporolactobacillaceae</taxon>
        <taxon>Sporolactobacillus</taxon>
    </lineage>
</organism>
<dbReference type="Gene3D" id="3.40.630.30">
    <property type="match status" value="1"/>
</dbReference>
<dbReference type="RefSeq" id="WP_093673647.1">
    <property type="nucleotide sequence ID" value="NZ_FOOY01000019.1"/>
</dbReference>